<keyword evidence="1" id="KW-0472">Membrane</keyword>
<feature type="transmembrane region" description="Helical" evidence="1">
    <location>
        <begin position="168"/>
        <end position="196"/>
    </location>
</feature>
<dbReference type="InterPro" id="IPR010331">
    <property type="entry name" value="ExoD"/>
</dbReference>
<dbReference type="OrthoDB" id="5966050at2"/>
<reference evidence="2 3" key="1">
    <citation type="submission" date="2017-02" db="EMBL/GenBank/DDBJ databases">
        <title>Whole genome sequencing of Metallibacterium scheffleri DSM 24874 (T).</title>
        <authorList>
            <person name="Kumar S."/>
            <person name="Patil P."/>
            <person name="Patil P.B."/>
        </authorList>
    </citation>
    <scope>NUCLEOTIDE SEQUENCE [LARGE SCALE GENOMIC DNA]</scope>
    <source>
        <strain evidence="2 3">DSM 24874</strain>
    </source>
</reference>
<dbReference type="EMBL" id="MWQO01000003">
    <property type="protein sequence ID" value="THD12161.1"/>
    <property type="molecule type" value="Genomic_DNA"/>
</dbReference>
<dbReference type="STRING" id="993689.GCA_002077135_03285"/>
<keyword evidence="3" id="KW-1185">Reference proteome</keyword>
<evidence type="ECO:0000256" key="1">
    <source>
        <dbReference type="SAM" id="Phobius"/>
    </source>
</evidence>
<feature type="transmembrane region" description="Helical" evidence="1">
    <location>
        <begin position="58"/>
        <end position="77"/>
    </location>
</feature>
<dbReference type="Proteomes" id="UP000307749">
    <property type="component" value="Unassembled WGS sequence"/>
</dbReference>
<dbReference type="Pfam" id="PF06055">
    <property type="entry name" value="ExoD"/>
    <property type="match status" value="1"/>
</dbReference>
<proteinExistence type="predicted"/>
<sequence length="201" mass="21702">MSRAHAPRTSAVLQAALDAQPGEQIRLGDLVEPLHERAFGFLLLVLALPNFVPVPIGIGAPMGVLTALVGLQMLLGLSRPWLPRRVADYRFARSSAGKVLGFSKPLLTRLEKLASPRLEILTHRRAGLFSGLLLVVVGVLLALPIPFTNWPIGVLLLLYGIALMERDGALLLAAWLLSLLGIGVFASASGALVHYLRMMFF</sequence>
<dbReference type="AlphaFoldDB" id="A0A4V3UTW3"/>
<comment type="caution">
    <text evidence="2">The sequence shown here is derived from an EMBL/GenBank/DDBJ whole genome shotgun (WGS) entry which is preliminary data.</text>
</comment>
<keyword evidence="1" id="KW-1133">Transmembrane helix</keyword>
<evidence type="ECO:0008006" key="4">
    <source>
        <dbReference type="Google" id="ProtNLM"/>
    </source>
</evidence>
<dbReference type="PANTHER" id="PTHR41795:SF1">
    <property type="entry name" value="EXOPOLYSACCHARIDE SYNTHESIS PROTEIN"/>
    <property type="match status" value="1"/>
</dbReference>
<feature type="transmembrane region" description="Helical" evidence="1">
    <location>
        <begin position="34"/>
        <end position="52"/>
    </location>
</feature>
<feature type="transmembrane region" description="Helical" evidence="1">
    <location>
        <begin position="126"/>
        <end position="148"/>
    </location>
</feature>
<evidence type="ECO:0000313" key="3">
    <source>
        <dbReference type="Proteomes" id="UP000307749"/>
    </source>
</evidence>
<protein>
    <recommendedName>
        <fullName evidence="4">Exopolysaccharide biosynthesis protein</fullName>
    </recommendedName>
</protein>
<dbReference type="RefSeq" id="WP_081129716.1">
    <property type="nucleotide sequence ID" value="NZ_LDOS01000002.1"/>
</dbReference>
<dbReference type="PIRSF" id="PIRSF033239">
    <property type="entry name" value="ExoD"/>
    <property type="match status" value="1"/>
</dbReference>
<gene>
    <name evidence="2" type="ORF">B1806_01015</name>
</gene>
<organism evidence="2 3">
    <name type="scientific">Metallibacterium scheffleri</name>
    <dbReference type="NCBI Taxonomy" id="993689"/>
    <lineage>
        <taxon>Bacteria</taxon>
        <taxon>Pseudomonadati</taxon>
        <taxon>Pseudomonadota</taxon>
        <taxon>Gammaproteobacteria</taxon>
        <taxon>Lysobacterales</taxon>
        <taxon>Rhodanobacteraceae</taxon>
        <taxon>Metallibacterium</taxon>
    </lineage>
</organism>
<keyword evidence="1" id="KW-0812">Transmembrane</keyword>
<dbReference type="PANTHER" id="PTHR41795">
    <property type="entry name" value="EXOPOLYSACCHARIDE SYNTHESIS PROTEIN"/>
    <property type="match status" value="1"/>
</dbReference>
<accession>A0A4V3UTW3</accession>
<evidence type="ECO:0000313" key="2">
    <source>
        <dbReference type="EMBL" id="THD12161.1"/>
    </source>
</evidence>
<name>A0A4V3UTW3_9GAMM</name>